<evidence type="ECO:0000256" key="13">
    <source>
        <dbReference type="PROSITE-ProRule" id="PRU00277"/>
    </source>
</evidence>
<comment type="function">
    <text evidence="10 12">Involved in protein export. Acts as a chaperone by maintaining the newly synthesized protein in an open conformation. Functions as a peptidyl-prolyl cis-trans isomerase.</text>
</comment>
<evidence type="ECO:0000256" key="14">
    <source>
        <dbReference type="RuleBase" id="RU003914"/>
    </source>
</evidence>
<feature type="domain" description="PPIase FKBP-type" evidence="16">
    <location>
        <begin position="163"/>
        <end position="243"/>
    </location>
</feature>
<dbReference type="FunFam" id="3.10.50.40:FF:000001">
    <property type="entry name" value="Trigger factor"/>
    <property type="match status" value="1"/>
</dbReference>
<dbReference type="GO" id="GO:0003755">
    <property type="term" value="F:peptidyl-prolyl cis-trans isomerase activity"/>
    <property type="evidence" value="ECO:0007669"/>
    <property type="project" value="UniProtKB-UniRule"/>
</dbReference>
<dbReference type="PANTHER" id="PTHR30560">
    <property type="entry name" value="TRIGGER FACTOR CHAPERONE AND PEPTIDYL-PROLYL CIS/TRANS ISOMERASE"/>
    <property type="match status" value="1"/>
</dbReference>
<dbReference type="Gene3D" id="1.10.3120.10">
    <property type="entry name" value="Trigger factor, C-terminal domain"/>
    <property type="match status" value="1"/>
</dbReference>
<dbReference type="GO" id="GO:0044183">
    <property type="term" value="F:protein folding chaperone"/>
    <property type="evidence" value="ECO:0007669"/>
    <property type="project" value="TreeGrafter"/>
</dbReference>
<evidence type="ECO:0000313" key="17">
    <source>
        <dbReference type="EMBL" id="MBB4284775.1"/>
    </source>
</evidence>
<keyword evidence="8 12" id="KW-0413">Isomerase</keyword>
<keyword evidence="9 12" id="KW-0131">Cell cycle</keyword>
<dbReference type="PIRSF" id="PIRSF003095">
    <property type="entry name" value="Trigger_factor"/>
    <property type="match status" value="1"/>
</dbReference>
<dbReference type="PANTHER" id="PTHR30560:SF3">
    <property type="entry name" value="TRIGGER FACTOR-LIKE PROTEIN TIG, CHLOROPLASTIC"/>
    <property type="match status" value="1"/>
</dbReference>
<dbReference type="AlphaFoldDB" id="A0A7W6WJ91"/>
<evidence type="ECO:0000256" key="11">
    <source>
        <dbReference type="ARBA" id="ARBA00029986"/>
    </source>
</evidence>
<keyword evidence="12" id="KW-0963">Cytoplasm</keyword>
<dbReference type="PROSITE" id="PS50059">
    <property type="entry name" value="FKBP_PPIASE"/>
    <property type="match status" value="1"/>
</dbReference>
<evidence type="ECO:0000256" key="9">
    <source>
        <dbReference type="ARBA" id="ARBA00023306"/>
    </source>
</evidence>
<comment type="similarity">
    <text evidence="2 12 14">Belongs to the FKBP-type PPIase family. Tig subfamily.</text>
</comment>
<evidence type="ECO:0000256" key="3">
    <source>
        <dbReference type="ARBA" id="ARBA00013194"/>
    </source>
</evidence>
<comment type="domain">
    <text evidence="12">Consists of 3 domains; the N-terminus binds the ribosome, the middle domain has PPIase activity, while the C-terminus has intrinsic chaperone activity on its own.</text>
</comment>
<comment type="catalytic activity">
    <reaction evidence="1 12 13">
        <text>[protein]-peptidylproline (omega=180) = [protein]-peptidylproline (omega=0)</text>
        <dbReference type="Rhea" id="RHEA:16237"/>
        <dbReference type="Rhea" id="RHEA-COMP:10747"/>
        <dbReference type="Rhea" id="RHEA-COMP:10748"/>
        <dbReference type="ChEBI" id="CHEBI:83833"/>
        <dbReference type="ChEBI" id="CHEBI:83834"/>
        <dbReference type="EC" id="5.2.1.8"/>
    </reaction>
</comment>
<keyword evidence="7 12" id="KW-0143">Chaperone</keyword>
<evidence type="ECO:0000256" key="8">
    <source>
        <dbReference type="ARBA" id="ARBA00023235"/>
    </source>
</evidence>
<evidence type="ECO:0000256" key="7">
    <source>
        <dbReference type="ARBA" id="ARBA00023186"/>
    </source>
</evidence>
<dbReference type="SUPFAM" id="SSF102735">
    <property type="entry name" value="Trigger factor ribosome-binding domain"/>
    <property type="match status" value="1"/>
</dbReference>
<dbReference type="Pfam" id="PF05697">
    <property type="entry name" value="Trigger_N"/>
    <property type="match status" value="1"/>
</dbReference>
<dbReference type="SUPFAM" id="SSF54534">
    <property type="entry name" value="FKBP-like"/>
    <property type="match status" value="1"/>
</dbReference>
<protein>
    <recommendedName>
        <fullName evidence="4 12">Trigger factor</fullName>
        <shortName evidence="12">TF</shortName>
        <ecNumber evidence="3 12">5.2.1.8</ecNumber>
    </recommendedName>
    <alternativeName>
        <fullName evidence="11 12">PPIase</fullName>
    </alternativeName>
</protein>
<evidence type="ECO:0000256" key="2">
    <source>
        <dbReference type="ARBA" id="ARBA00005464"/>
    </source>
</evidence>
<dbReference type="Pfam" id="PF05698">
    <property type="entry name" value="Trigger_C"/>
    <property type="match status" value="1"/>
</dbReference>
<dbReference type="GO" id="GO:0005737">
    <property type="term" value="C:cytoplasm"/>
    <property type="evidence" value="ECO:0007669"/>
    <property type="project" value="UniProtKB-SubCell"/>
</dbReference>
<dbReference type="EMBL" id="JACIGI010000003">
    <property type="protein sequence ID" value="MBB4284775.1"/>
    <property type="molecule type" value="Genomic_DNA"/>
</dbReference>
<dbReference type="Gene3D" id="3.30.70.1050">
    <property type="entry name" value="Trigger factor ribosome-binding domain"/>
    <property type="match status" value="1"/>
</dbReference>
<dbReference type="InterPro" id="IPR037041">
    <property type="entry name" value="Trigger_fac_C_sf"/>
</dbReference>
<dbReference type="InterPro" id="IPR027304">
    <property type="entry name" value="Trigger_fact/SurA_dom_sf"/>
</dbReference>
<dbReference type="EC" id="5.2.1.8" evidence="3 12"/>
<evidence type="ECO:0000313" key="18">
    <source>
        <dbReference type="Proteomes" id="UP000555728"/>
    </source>
</evidence>
<dbReference type="RefSeq" id="WP_184431349.1">
    <property type="nucleotide sequence ID" value="NZ_JACIGI010000003.1"/>
</dbReference>
<evidence type="ECO:0000259" key="16">
    <source>
        <dbReference type="PROSITE" id="PS50059"/>
    </source>
</evidence>
<dbReference type="GO" id="GO:0051301">
    <property type="term" value="P:cell division"/>
    <property type="evidence" value="ECO:0007669"/>
    <property type="project" value="UniProtKB-KW"/>
</dbReference>
<dbReference type="InterPro" id="IPR008881">
    <property type="entry name" value="Trigger_fac_ribosome-bd_bac"/>
</dbReference>
<dbReference type="HAMAP" id="MF_00303">
    <property type="entry name" value="Trigger_factor_Tig"/>
    <property type="match status" value="1"/>
</dbReference>
<evidence type="ECO:0000256" key="6">
    <source>
        <dbReference type="ARBA" id="ARBA00023110"/>
    </source>
</evidence>
<dbReference type="SUPFAM" id="SSF109998">
    <property type="entry name" value="Triger factor/SurA peptide-binding domain-like"/>
    <property type="match status" value="1"/>
</dbReference>
<dbReference type="Gene3D" id="3.10.50.40">
    <property type="match status" value="1"/>
</dbReference>
<organism evidence="17 18">
    <name type="scientific">Roseospira goensis</name>
    <dbReference type="NCBI Taxonomy" id="391922"/>
    <lineage>
        <taxon>Bacteria</taxon>
        <taxon>Pseudomonadati</taxon>
        <taxon>Pseudomonadota</taxon>
        <taxon>Alphaproteobacteria</taxon>
        <taxon>Rhodospirillales</taxon>
        <taxon>Rhodospirillaceae</taxon>
        <taxon>Roseospira</taxon>
    </lineage>
</organism>
<evidence type="ECO:0000256" key="15">
    <source>
        <dbReference type="SAM" id="MobiDB-lite"/>
    </source>
</evidence>
<sequence length="453" mass="50247">MQVTETLSEELKREFKVVVPADSLNEKVESRLTEVGSQVRIPGFRPGKVPMAMLKKRFGGHIMGEVLEQAAQEAVDTVVKDHSLRPALQPKVEISAYEPEGDLNLTIGVELLPEIGTPDFSDIAVERDVADVSDEEVDNALNRLAASRRGSEPVTDDRPAQNGDIVVIDFVGKKAGEPFPGGAAEDYSLELGSNTFIPGFEDAMIGVTVGEEKEVALTFPEDYGAEDLAGQPVTFDVTVKELRQPSDVAIDDDFAQSFGRDTLDELKQAIRDQIAQEYQKASREKTKRRLLDKLAEKFTHPVPEGLVDVEFEGIWKQLMEAKERDQLEEDDKAKSEDELRAEYRAIAERRVRLGLLLARVGETNNVQVTQDDMNTALAEQVRAFPGQEQAVLNYYRQNPDAMEELRPPIFENKVVDYILELAQVTEKTVTPEALMMPDADGSEESPATDAATE</sequence>
<dbReference type="InterPro" id="IPR008880">
    <property type="entry name" value="Trigger_fac_C"/>
</dbReference>
<proteinExistence type="inferred from homology"/>
<dbReference type="InterPro" id="IPR001179">
    <property type="entry name" value="PPIase_FKBP_dom"/>
</dbReference>
<keyword evidence="5 12" id="KW-0132">Cell division</keyword>
<dbReference type="Proteomes" id="UP000555728">
    <property type="component" value="Unassembled WGS sequence"/>
</dbReference>
<dbReference type="GO" id="GO:0015031">
    <property type="term" value="P:protein transport"/>
    <property type="evidence" value="ECO:0007669"/>
    <property type="project" value="UniProtKB-UniRule"/>
</dbReference>
<comment type="subcellular location">
    <subcellularLocation>
        <location evidence="12">Cytoplasm</location>
    </subcellularLocation>
    <text evidence="12">About half TF is bound to the ribosome near the polypeptide exit tunnel while the other half is free in the cytoplasm.</text>
</comment>
<dbReference type="NCBIfam" id="TIGR00115">
    <property type="entry name" value="tig"/>
    <property type="match status" value="1"/>
</dbReference>
<dbReference type="GO" id="GO:0043335">
    <property type="term" value="P:protein unfolding"/>
    <property type="evidence" value="ECO:0007669"/>
    <property type="project" value="TreeGrafter"/>
</dbReference>
<keyword evidence="18" id="KW-1185">Reference proteome</keyword>
<dbReference type="GO" id="GO:0051083">
    <property type="term" value="P:'de novo' cotranslational protein folding"/>
    <property type="evidence" value="ECO:0007669"/>
    <property type="project" value="TreeGrafter"/>
</dbReference>
<evidence type="ECO:0000256" key="10">
    <source>
        <dbReference type="ARBA" id="ARBA00024849"/>
    </source>
</evidence>
<evidence type="ECO:0000256" key="4">
    <source>
        <dbReference type="ARBA" id="ARBA00016902"/>
    </source>
</evidence>
<name>A0A7W6WJ91_9PROT</name>
<keyword evidence="6 12" id="KW-0697">Rotamase</keyword>
<comment type="caution">
    <text evidence="17">The sequence shown here is derived from an EMBL/GenBank/DDBJ whole genome shotgun (WGS) entry which is preliminary data.</text>
</comment>
<dbReference type="GO" id="GO:0043022">
    <property type="term" value="F:ribosome binding"/>
    <property type="evidence" value="ECO:0007669"/>
    <property type="project" value="TreeGrafter"/>
</dbReference>
<evidence type="ECO:0000256" key="1">
    <source>
        <dbReference type="ARBA" id="ARBA00000971"/>
    </source>
</evidence>
<feature type="region of interest" description="Disordered" evidence="15">
    <location>
        <begin position="430"/>
        <end position="453"/>
    </location>
</feature>
<evidence type="ECO:0000256" key="12">
    <source>
        <dbReference type="HAMAP-Rule" id="MF_00303"/>
    </source>
</evidence>
<evidence type="ECO:0000256" key="5">
    <source>
        <dbReference type="ARBA" id="ARBA00022618"/>
    </source>
</evidence>
<dbReference type="InterPro" id="IPR046357">
    <property type="entry name" value="PPIase_dom_sf"/>
</dbReference>
<dbReference type="Pfam" id="PF00254">
    <property type="entry name" value="FKBP_C"/>
    <property type="match status" value="1"/>
</dbReference>
<gene>
    <name evidence="12" type="primary">tig</name>
    <name evidence="17" type="ORF">GGD88_000486</name>
</gene>
<reference evidence="17 18" key="1">
    <citation type="submission" date="2020-08" db="EMBL/GenBank/DDBJ databases">
        <title>Genome sequencing of Purple Non-Sulfur Bacteria from various extreme environments.</title>
        <authorList>
            <person name="Mayer M."/>
        </authorList>
    </citation>
    <scope>NUCLEOTIDE SEQUENCE [LARGE SCALE GENOMIC DNA]</scope>
    <source>
        <strain evidence="17 18">JA135</strain>
    </source>
</reference>
<dbReference type="InterPro" id="IPR005215">
    <property type="entry name" value="Trig_fac"/>
</dbReference>
<dbReference type="InterPro" id="IPR036611">
    <property type="entry name" value="Trigger_fac_ribosome-bd_sf"/>
</dbReference>
<accession>A0A7W6WJ91</accession>